<dbReference type="SUPFAM" id="SSF47090">
    <property type="entry name" value="PGBD-like"/>
    <property type="match status" value="1"/>
</dbReference>
<evidence type="ECO:0000259" key="7">
    <source>
        <dbReference type="SMART" id="SM00644"/>
    </source>
</evidence>
<dbReference type="CDD" id="cd06583">
    <property type="entry name" value="PGRP"/>
    <property type="match status" value="1"/>
</dbReference>
<dbReference type="Gene3D" id="3.40.80.10">
    <property type="entry name" value="Peptidoglycan recognition protein-like"/>
    <property type="match status" value="1"/>
</dbReference>
<evidence type="ECO:0000256" key="6">
    <source>
        <dbReference type="SAM" id="SignalP"/>
    </source>
</evidence>
<dbReference type="PANTHER" id="PTHR30417:SF1">
    <property type="entry name" value="N-ACETYLMURAMOYL-L-ALANINE AMIDASE AMID"/>
    <property type="match status" value="1"/>
</dbReference>
<keyword evidence="6" id="KW-0732">Signal</keyword>
<protein>
    <recommendedName>
        <fullName evidence="3">N-acetylmuramoyl-L-alanine amidase</fullName>
        <ecNumber evidence="3">3.5.1.28</ecNumber>
    </recommendedName>
</protein>
<dbReference type="InterPro" id="IPR051206">
    <property type="entry name" value="NAMLAA_amidase_2"/>
</dbReference>
<dbReference type="InterPro" id="IPR002502">
    <property type="entry name" value="Amidase_domain"/>
</dbReference>
<dbReference type="EMBL" id="JBHLXE010000084">
    <property type="protein sequence ID" value="MFC0179905.1"/>
    <property type="molecule type" value="Genomic_DNA"/>
</dbReference>
<dbReference type="SMART" id="SM00644">
    <property type="entry name" value="Ami_2"/>
    <property type="match status" value="1"/>
</dbReference>
<comment type="caution">
    <text evidence="8">The sequence shown here is derived from an EMBL/GenBank/DDBJ whole genome shotgun (WGS) entry which is preliminary data.</text>
</comment>
<evidence type="ECO:0000256" key="3">
    <source>
        <dbReference type="ARBA" id="ARBA00011901"/>
    </source>
</evidence>
<proteinExistence type="inferred from homology"/>
<evidence type="ECO:0000256" key="4">
    <source>
        <dbReference type="ARBA" id="ARBA00022801"/>
    </source>
</evidence>
<evidence type="ECO:0000313" key="8">
    <source>
        <dbReference type="EMBL" id="MFC0179905.1"/>
    </source>
</evidence>
<dbReference type="Gene3D" id="1.10.101.10">
    <property type="entry name" value="PGBD-like superfamily/PGBD"/>
    <property type="match status" value="1"/>
</dbReference>
<keyword evidence="4 8" id="KW-0378">Hydrolase</keyword>
<dbReference type="InterPro" id="IPR002477">
    <property type="entry name" value="Peptidoglycan-bd-like"/>
</dbReference>
<reference evidence="8 9" key="1">
    <citation type="submission" date="2024-09" db="EMBL/GenBank/DDBJ databases">
        <authorList>
            <person name="Sun Q."/>
            <person name="Mori K."/>
        </authorList>
    </citation>
    <scope>NUCLEOTIDE SEQUENCE [LARGE SCALE GENOMIC DNA]</scope>
    <source>
        <strain evidence="8 9">CCM 8545</strain>
    </source>
</reference>
<keyword evidence="9" id="KW-1185">Reference proteome</keyword>
<dbReference type="Pfam" id="PF01510">
    <property type="entry name" value="Amidase_2"/>
    <property type="match status" value="1"/>
</dbReference>
<dbReference type="EC" id="3.5.1.28" evidence="3"/>
<dbReference type="Pfam" id="PF01471">
    <property type="entry name" value="PG_binding_1"/>
    <property type="match status" value="1"/>
</dbReference>
<dbReference type="InterPro" id="IPR036365">
    <property type="entry name" value="PGBD-like_sf"/>
</dbReference>
<evidence type="ECO:0000256" key="1">
    <source>
        <dbReference type="ARBA" id="ARBA00001561"/>
    </source>
</evidence>
<comment type="catalytic activity">
    <reaction evidence="1">
        <text>Hydrolyzes the link between N-acetylmuramoyl residues and L-amino acid residues in certain cell-wall glycopeptides.</text>
        <dbReference type="EC" id="3.5.1.28"/>
    </reaction>
</comment>
<dbReference type="RefSeq" id="WP_385877014.1">
    <property type="nucleotide sequence ID" value="NZ_JBHLXE010000084.1"/>
</dbReference>
<feature type="domain" description="N-acetylmuramoyl-L-alanine amidase" evidence="7">
    <location>
        <begin position="39"/>
        <end position="186"/>
    </location>
</feature>
<evidence type="ECO:0000256" key="5">
    <source>
        <dbReference type="ARBA" id="ARBA00023316"/>
    </source>
</evidence>
<organism evidence="8 9">
    <name type="scientific">Thorsellia kenyensis</name>
    <dbReference type="NCBI Taxonomy" id="1549888"/>
    <lineage>
        <taxon>Bacteria</taxon>
        <taxon>Pseudomonadati</taxon>
        <taxon>Pseudomonadota</taxon>
        <taxon>Gammaproteobacteria</taxon>
        <taxon>Enterobacterales</taxon>
        <taxon>Thorselliaceae</taxon>
        <taxon>Thorsellia</taxon>
    </lineage>
</organism>
<dbReference type="SUPFAM" id="SSF55846">
    <property type="entry name" value="N-acetylmuramoyl-L-alanine amidase-like"/>
    <property type="match status" value="1"/>
</dbReference>
<gene>
    <name evidence="8" type="ORF">ACFFIT_07365</name>
</gene>
<dbReference type="PROSITE" id="PS51257">
    <property type="entry name" value="PROKAR_LIPOPROTEIN"/>
    <property type="match status" value="1"/>
</dbReference>
<dbReference type="InterPro" id="IPR036366">
    <property type="entry name" value="PGBDSf"/>
</dbReference>
<evidence type="ECO:0000256" key="2">
    <source>
        <dbReference type="ARBA" id="ARBA00007553"/>
    </source>
</evidence>
<name>A0ABV6CCP4_9GAMM</name>
<feature type="chain" id="PRO_5045140385" description="N-acetylmuramoyl-L-alanine amidase" evidence="6">
    <location>
        <begin position="22"/>
        <end position="284"/>
    </location>
</feature>
<dbReference type="PANTHER" id="PTHR30417">
    <property type="entry name" value="N-ACETYLMURAMOYL-L-ALANINE AMIDASE AMID"/>
    <property type="match status" value="1"/>
</dbReference>
<dbReference type="InterPro" id="IPR036505">
    <property type="entry name" value="Amidase/PGRP_sf"/>
</dbReference>
<comment type="similarity">
    <text evidence="2">Belongs to the N-acetylmuramoyl-L-alanine amidase 2 family.</text>
</comment>
<feature type="signal peptide" evidence="6">
    <location>
        <begin position="1"/>
        <end position="21"/>
    </location>
</feature>
<keyword evidence="5" id="KW-0961">Cell wall biogenesis/degradation</keyword>
<dbReference type="Proteomes" id="UP001589758">
    <property type="component" value="Unassembled WGS sequence"/>
</dbReference>
<evidence type="ECO:0000313" key="9">
    <source>
        <dbReference type="Proteomes" id="UP001589758"/>
    </source>
</evidence>
<dbReference type="GO" id="GO:0008745">
    <property type="term" value="F:N-acetylmuramoyl-L-alanine amidase activity"/>
    <property type="evidence" value="ECO:0007669"/>
    <property type="project" value="UniProtKB-EC"/>
</dbReference>
<sequence length="284" mass="32069">MKKLLCLVLVSALFIAGCKTTIDPVPIDLQARDRGNYLTDRPQPKISKGNKRFLVLHYTALNDEKSLRVLTGGEVSVHYLVPSIPRKERGRPVVIHLVPENQEAWHAGVSFWRGAEKLNQSSVGIEIVNTGYTDEADGTRKWYKYNDAQIELLIPLIKDIVKRHNISPYNVVGHSDIATQRKVDPGPLFPWAKLAQHGIGAWPNTSDVKKYLNGRYMKMPVDVLSVQKLLKQYGYQVPLSGELDSETKNVVKAFQMHFRPRDFSGVPDAETEAILRALISKYKL</sequence>
<accession>A0ABV6CCP4</accession>